<evidence type="ECO:0000256" key="2">
    <source>
        <dbReference type="ARBA" id="ARBA00022723"/>
    </source>
</evidence>
<keyword evidence="2 6" id="KW-0479">Metal-binding</keyword>
<dbReference type="AlphaFoldDB" id="A0A6P5SRI4"/>
<comment type="function">
    <text evidence="6">Putative transcription activator involved in regulating light control of development.</text>
</comment>
<dbReference type="InterPro" id="IPR018289">
    <property type="entry name" value="MULE_transposase_dom"/>
</dbReference>
<dbReference type="PANTHER" id="PTHR31669">
    <property type="entry name" value="PROTEIN FAR1-RELATED SEQUENCE 10-RELATED"/>
    <property type="match status" value="1"/>
</dbReference>
<evidence type="ECO:0000256" key="1">
    <source>
        <dbReference type="ARBA" id="ARBA00005889"/>
    </source>
</evidence>
<dbReference type="RefSeq" id="XP_021818769.1">
    <property type="nucleotide sequence ID" value="XM_021963077.1"/>
</dbReference>
<dbReference type="GO" id="GO:0008270">
    <property type="term" value="F:zinc ion binding"/>
    <property type="evidence" value="ECO:0007669"/>
    <property type="project" value="UniProtKB-UniRule"/>
</dbReference>
<dbReference type="KEGG" id="pavi:110760758"/>
<dbReference type="InterPro" id="IPR006564">
    <property type="entry name" value="Znf_PMZ"/>
</dbReference>
<dbReference type="InterPro" id="IPR007527">
    <property type="entry name" value="Znf_SWIM"/>
</dbReference>
<dbReference type="GeneID" id="110760758"/>
<dbReference type="Pfam" id="PF10551">
    <property type="entry name" value="MULE"/>
    <property type="match status" value="1"/>
</dbReference>
<dbReference type="Pfam" id="PF04434">
    <property type="entry name" value="SWIM"/>
    <property type="match status" value="1"/>
</dbReference>
<keyword evidence="8" id="KW-1185">Reference proteome</keyword>
<dbReference type="Pfam" id="PF03101">
    <property type="entry name" value="FAR1"/>
    <property type="match status" value="1"/>
</dbReference>
<dbReference type="GO" id="GO:0006355">
    <property type="term" value="P:regulation of DNA-templated transcription"/>
    <property type="evidence" value="ECO:0007669"/>
    <property type="project" value="UniProtKB-UniRule"/>
</dbReference>
<feature type="domain" description="SWIM-type" evidence="7">
    <location>
        <begin position="548"/>
        <end position="595"/>
    </location>
</feature>
<evidence type="ECO:0000259" key="7">
    <source>
        <dbReference type="PROSITE" id="PS50966"/>
    </source>
</evidence>
<dbReference type="InterPro" id="IPR031052">
    <property type="entry name" value="FHY3/FAR1"/>
</dbReference>
<name>A0A6P5SRI4_PRUAV</name>
<evidence type="ECO:0000313" key="8">
    <source>
        <dbReference type="Proteomes" id="UP000515124"/>
    </source>
</evidence>
<accession>A0A6P5SRI4</accession>
<dbReference type="PROSITE" id="PS50966">
    <property type="entry name" value="ZF_SWIM"/>
    <property type="match status" value="1"/>
</dbReference>
<sequence length="824" mass="95061">MENNDCTGLSSESLSGDEVDLQGKDLFHSLVCQSHINECSLKSHDPDKDKEITEDLKLGAEFSSHESAYIAYVKYGGTHGFNVRKQHRKTNKVGFVTRVTYCCSKEGHRRNDKRRESPSYSLPISRVGCEAHMICQLQKNGKFKIVSFNASHNHDLIKAPMKHLLRVNRCISRAQKAYVVGADKSRKPIKETVELMSREVGGQENLGFVDKNYRNYLRTKRKIKMEKGDAGAILQYFQRMHEDDSSYFYSMQLDEDDMITNIFWADARSVRDYDVFGDVICFDTTYQINEYGRPFAQFVGVNHHKQIIVFAAALLYDDTIDSFKWLFETFLAVMSMKQPKTILTDQSAAMAEAILEVFPEAHHRLCAWHIYQIAAKNLSHVFHGSKQFACDLSKCVYEYEDEDDWLFAWNDMLEKYDLKENKWLKELFEVRDKWALVYKRHTFTADLMTTQHNECMTTVLRRYLMPSHNLLSFFEHYEKVMADRRYKELQADFKMMQTIPLLSTNVEMLRHAVEVYTPEVFRLFEKEYMGILDCSVYKVGKSGMTCEYRVSYSGKSQECLVKYDGSTQAVTCSCMKFTFVGILCSHALKVLDKKNVKRIPPDYILQRWARDAKVRSITNYEGITNNNPKDSIGKRYSHLYRNFREIASFAAEDEKLTAYAHDCSIQLLRSLEEMKKNLCLDNICVDKNSEGEALLGESGGIEQVKMIKHTHCEITKECGGKRKYTSRCQCSKLTDSLETQKHIPRTKDRQAATRKWLPMQGTMPFTKQLQGSYIDNGTQASYPSKSFGATTTFKDNTTFIQLHQEASMHGNQVSQSNGSKELGN</sequence>
<evidence type="ECO:0000256" key="5">
    <source>
        <dbReference type="PROSITE-ProRule" id="PRU00325"/>
    </source>
</evidence>
<dbReference type="InterPro" id="IPR004330">
    <property type="entry name" value="FAR1_DNA_bnd_dom"/>
</dbReference>
<evidence type="ECO:0000256" key="3">
    <source>
        <dbReference type="ARBA" id="ARBA00022771"/>
    </source>
</evidence>
<protein>
    <recommendedName>
        <fullName evidence="6">Protein FAR1-RELATED SEQUENCE</fullName>
    </recommendedName>
</protein>
<evidence type="ECO:0000256" key="6">
    <source>
        <dbReference type="RuleBase" id="RU367018"/>
    </source>
</evidence>
<keyword evidence="6" id="KW-0539">Nucleus</keyword>
<organism evidence="8 9">
    <name type="scientific">Prunus avium</name>
    <name type="common">Cherry</name>
    <name type="synonym">Cerasus avium</name>
    <dbReference type="NCBI Taxonomy" id="42229"/>
    <lineage>
        <taxon>Eukaryota</taxon>
        <taxon>Viridiplantae</taxon>
        <taxon>Streptophyta</taxon>
        <taxon>Embryophyta</taxon>
        <taxon>Tracheophyta</taxon>
        <taxon>Spermatophyta</taxon>
        <taxon>Magnoliopsida</taxon>
        <taxon>eudicotyledons</taxon>
        <taxon>Gunneridae</taxon>
        <taxon>Pentapetalae</taxon>
        <taxon>rosids</taxon>
        <taxon>fabids</taxon>
        <taxon>Rosales</taxon>
        <taxon>Rosaceae</taxon>
        <taxon>Amygdaloideae</taxon>
        <taxon>Amygdaleae</taxon>
        <taxon>Prunus</taxon>
    </lineage>
</organism>
<evidence type="ECO:0000256" key="4">
    <source>
        <dbReference type="ARBA" id="ARBA00022833"/>
    </source>
</evidence>
<keyword evidence="4 6" id="KW-0862">Zinc</keyword>
<keyword evidence="3 5" id="KW-0863">Zinc-finger</keyword>
<proteinExistence type="inferred from homology"/>
<dbReference type="PANTHER" id="PTHR31669:SF299">
    <property type="entry name" value="PROTEIN FAR1-RELATED SEQUENCE"/>
    <property type="match status" value="1"/>
</dbReference>
<gene>
    <name evidence="9" type="primary">LOC110760758</name>
</gene>
<dbReference type="SMART" id="SM00575">
    <property type="entry name" value="ZnF_PMZ"/>
    <property type="match status" value="1"/>
</dbReference>
<comment type="subcellular location">
    <subcellularLocation>
        <location evidence="6">Nucleus</location>
    </subcellularLocation>
</comment>
<dbReference type="GO" id="GO:0005634">
    <property type="term" value="C:nucleus"/>
    <property type="evidence" value="ECO:0007669"/>
    <property type="project" value="UniProtKB-SubCell"/>
</dbReference>
<evidence type="ECO:0000313" key="9">
    <source>
        <dbReference type="RefSeq" id="XP_021818769.1"/>
    </source>
</evidence>
<comment type="similarity">
    <text evidence="1 6">Belongs to the FHY3/FAR1 family.</text>
</comment>
<dbReference type="Proteomes" id="UP000515124">
    <property type="component" value="Unplaced"/>
</dbReference>
<reference evidence="9" key="1">
    <citation type="submission" date="2025-08" db="UniProtKB">
        <authorList>
            <consortium name="RefSeq"/>
        </authorList>
    </citation>
    <scope>IDENTIFICATION</scope>
</reference>